<evidence type="ECO:0000313" key="3">
    <source>
        <dbReference type="EMBL" id="KAK6507479.1"/>
    </source>
</evidence>
<dbReference type="EMBL" id="JAVHJL010000003">
    <property type="protein sequence ID" value="KAK6507479.1"/>
    <property type="molecule type" value="Genomic_DNA"/>
</dbReference>
<organism evidence="3 4">
    <name type="scientific">Arthrobotrys musiformis</name>
    <dbReference type="NCBI Taxonomy" id="47236"/>
    <lineage>
        <taxon>Eukaryota</taxon>
        <taxon>Fungi</taxon>
        <taxon>Dikarya</taxon>
        <taxon>Ascomycota</taxon>
        <taxon>Pezizomycotina</taxon>
        <taxon>Orbiliomycetes</taxon>
        <taxon>Orbiliales</taxon>
        <taxon>Orbiliaceae</taxon>
        <taxon>Arthrobotrys</taxon>
    </lineage>
</organism>
<dbReference type="InterPro" id="IPR033473">
    <property type="entry name" value="Atos-like_C"/>
</dbReference>
<dbReference type="Proteomes" id="UP001370758">
    <property type="component" value="Unassembled WGS sequence"/>
</dbReference>
<dbReference type="InterPro" id="IPR051506">
    <property type="entry name" value="ATOS_Transcription_Regulators"/>
</dbReference>
<gene>
    <name evidence="3" type="ORF">TWF481_005910</name>
</gene>
<evidence type="ECO:0000313" key="4">
    <source>
        <dbReference type="Proteomes" id="UP001370758"/>
    </source>
</evidence>
<dbReference type="Pfam" id="PF13889">
    <property type="entry name" value="Chromosome_seg"/>
    <property type="match status" value="1"/>
</dbReference>
<feature type="region of interest" description="Disordered" evidence="1">
    <location>
        <begin position="1"/>
        <end position="23"/>
    </location>
</feature>
<dbReference type="PANTHER" id="PTHR13199:SF11">
    <property type="entry name" value="PROTEIN ATOSSA"/>
    <property type="match status" value="1"/>
</dbReference>
<dbReference type="AlphaFoldDB" id="A0AAV9WGK1"/>
<accession>A0AAV9WGK1</accession>
<protein>
    <recommendedName>
        <fullName evidence="2">Atos-like conserved domain-containing protein</fullName>
    </recommendedName>
</protein>
<sequence length="669" mass="73480">MPLVYNTHPSPPAPAAAPASVPAGGPQHMRFGTEHGNIVDAAPTAVASNTYLEREPDQNNTLKDRAELIRRLKARNETRIWSLNTNNLEIDPKSDVPETEDRNGPQSALHAGVFAPDSRQLQHPPSPVNPHFHNPFSNPRTQHAEVAPTIIHHGSLFSYGQENQGRTPGRSRAQSLSGYVLKHPTSPLALNSSQTETDSIDEFTNPIDILGAPPRTRRASLVPSISSLHSSQSPAPPAYFRNPSRRSISDNWYDSFPVAPSHSRQSSRRLSIGVGLGSDLPVGSFVGSYEESILNGRMSTTPSKPLQFLAQIGVLGLGKCKASLKCPTHVTIPFPAYFYSVGDYDSPSPYVGQIDLDTALQNPAKPSKSFPEGGYRIPPRGQLQIIIKNPNKTAVKLFLVPYDLTDMKVGQKTFIRQKAYSADAYIDTLTKPGAVPMTPVTAQKMRDKEREALRYLIHLHLCCPSKGRYYLHRNIRLVFANRVPDGKEKLRNELQQPEPKYSPYKPGADSLSTPRRRRGSSISFSLAAEEFMLNDSARQRMNNFKFGGPTAAACSAVSDKDEDGEDISSHTTVIARRRGQSLNVNDVEMRDEDGDVSMGDDGTSTVTCGSWDKLNVYSMASNSSNNSPHHGLLAMKLKGVQQEREGLKRKSCEMGGYGEGEPLEKKPEV</sequence>
<feature type="domain" description="Atos-like conserved" evidence="2">
    <location>
        <begin position="285"/>
        <end position="351"/>
    </location>
</feature>
<dbReference type="PANTHER" id="PTHR13199">
    <property type="entry name" value="GH03947P"/>
    <property type="match status" value="1"/>
</dbReference>
<comment type="caution">
    <text evidence="3">The sequence shown here is derived from an EMBL/GenBank/DDBJ whole genome shotgun (WGS) entry which is preliminary data.</text>
</comment>
<dbReference type="Pfam" id="PF13915">
    <property type="entry name" value="DUF4210"/>
    <property type="match status" value="1"/>
</dbReference>
<name>A0AAV9WGK1_9PEZI</name>
<feature type="region of interest" description="Disordered" evidence="1">
    <location>
        <begin position="488"/>
        <end position="519"/>
    </location>
</feature>
<evidence type="ECO:0000259" key="2">
    <source>
        <dbReference type="SMART" id="SM01177"/>
    </source>
</evidence>
<dbReference type="SMART" id="SM01177">
    <property type="entry name" value="DUF4210"/>
    <property type="match status" value="1"/>
</dbReference>
<feature type="region of interest" description="Disordered" evidence="1">
    <location>
        <begin position="642"/>
        <end position="669"/>
    </location>
</feature>
<reference evidence="3 4" key="1">
    <citation type="submission" date="2023-08" db="EMBL/GenBank/DDBJ databases">
        <authorList>
            <person name="Palmer J.M."/>
        </authorList>
    </citation>
    <scope>NUCLEOTIDE SEQUENCE [LARGE SCALE GENOMIC DNA]</scope>
    <source>
        <strain evidence="3 4">TWF481</strain>
    </source>
</reference>
<evidence type="ECO:0000256" key="1">
    <source>
        <dbReference type="SAM" id="MobiDB-lite"/>
    </source>
</evidence>
<proteinExistence type="predicted"/>
<dbReference type="InterPro" id="IPR025261">
    <property type="entry name" value="Atos-like_cons_dom"/>
</dbReference>
<feature type="compositionally biased region" description="Basic and acidic residues" evidence="1">
    <location>
        <begin position="642"/>
        <end position="652"/>
    </location>
</feature>
<keyword evidence="4" id="KW-1185">Reference proteome</keyword>